<keyword evidence="1 4" id="KW-0378">Hydrolase</keyword>
<accession>A0AB39VTX2</accession>
<dbReference type="InterPro" id="IPR023186">
    <property type="entry name" value="IUNH"/>
</dbReference>
<gene>
    <name evidence="4" type="ORF">AB3G37_03030</name>
</gene>
<dbReference type="CDD" id="cd02651">
    <property type="entry name" value="nuc_hydro_IU_UC_XIUA"/>
    <property type="match status" value="1"/>
</dbReference>
<dbReference type="InterPro" id="IPR036452">
    <property type="entry name" value="Ribo_hydro-like"/>
</dbReference>
<reference evidence="4" key="1">
    <citation type="submission" date="2024-07" db="EMBL/GenBank/DDBJ databases">
        <authorList>
            <person name="Biller S.J."/>
        </authorList>
    </citation>
    <scope>NUCLEOTIDE SEQUENCE</scope>
    <source>
        <strain evidence="4">WC2420</strain>
    </source>
</reference>
<evidence type="ECO:0000313" key="4">
    <source>
        <dbReference type="EMBL" id="XDU73107.1"/>
    </source>
</evidence>
<dbReference type="PANTHER" id="PTHR12304:SF4">
    <property type="entry name" value="URIDINE NUCLEOSIDASE"/>
    <property type="match status" value="1"/>
</dbReference>
<dbReference type="Pfam" id="PF01156">
    <property type="entry name" value="IU_nuc_hydro"/>
    <property type="match status" value="1"/>
</dbReference>
<sequence>MALHKIILDCDPGVDDAIAILLALASPQEIELLGITTVAGNVPLERTAYNARRILTLAGREDIPVYAGCSRPMLEAKGWESKVHGNDGLGNVSLPEPGFGLQTQHAVDYIIHTVHAEPGQVTLCPIGPMTNIALAIIKDPSIVPKIKQLVFMGGAAFCQGNVSPVAEFNIYVDPWAAQVVLSAGIPQVMFGLDVTLQAKINAPYLEELQQVSPLLETACAMMRSYGASDPCLHDPCVIAWLINPNLFTGVAGRVSVSYQDDIHRGQTLVAVKSRHLQDLATNIEVMTDVDNPALLALLAERLSLLPSLILSY</sequence>
<dbReference type="InterPro" id="IPR001910">
    <property type="entry name" value="Inosine/uridine_hydrolase_dom"/>
</dbReference>
<dbReference type="GO" id="GO:0005829">
    <property type="term" value="C:cytosol"/>
    <property type="evidence" value="ECO:0007669"/>
    <property type="project" value="TreeGrafter"/>
</dbReference>
<dbReference type="GO" id="GO:0008477">
    <property type="term" value="F:purine nucleosidase activity"/>
    <property type="evidence" value="ECO:0007669"/>
    <property type="project" value="TreeGrafter"/>
</dbReference>
<dbReference type="Gene3D" id="3.90.245.10">
    <property type="entry name" value="Ribonucleoside hydrolase-like"/>
    <property type="match status" value="1"/>
</dbReference>
<keyword evidence="2" id="KW-0326">Glycosidase</keyword>
<dbReference type="GO" id="GO:0006152">
    <property type="term" value="P:purine nucleoside catabolic process"/>
    <property type="evidence" value="ECO:0007669"/>
    <property type="project" value="TreeGrafter"/>
</dbReference>
<dbReference type="InterPro" id="IPR015910">
    <property type="entry name" value="I/U_nuclsd_hydro_CS"/>
</dbReference>
<proteinExistence type="predicted"/>
<dbReference type="PANTHER" id="PTHR12304">
    <property type="entry name" value="INOSINE-URIDINE PREFERRING NUCLEOSIDE HYDROLASE"/>
    <property type="match status" value="1"/>
</dbReference>
<dbReference type="PROSITE" id="PS01247">
    <property type="entry name" value="IUNH"/>
    <property type="match status" value="1"/>
</dbReference>
<protein>
    <submittedName>
        <fullName evidence="4">Nucleoside hydrolase</fullName>
    </submittedName>
</protein>
<evidence type="ECO:0000259" key="3">
    <source>
        <dbReference type="Pfam" id="PF01156"/>
    </source>
</evidence>
<evidence type="ECO:0000256" key="2">
    <source>
        <dbReference type="ARBA" id="ARBA00023295"/>
    </source>
</evidence>
<dbReference type="EMBL" id="CP165628">
    <property type="protein sequence ID" value="XDU73107.1"/>
    <property type="molecule type" value="Genomic_DNA"/>
</dbReference>
<dbReference type="AlphaFoldDB" id="A0AB39VTX2"/>
<dbReference type="SUPFAM" id="SSF53590">
    <property type="entry name" value="Nucleoside hydrolase"/>
    <property type="match status" value="1"/>
</dbReference>
<feature type="domain" description="Inosine/uridine-preferring nucleoside hydrolase" evidence="3">
    <location>
        <begin position="6"/>
        <end position="294"/>
    </location>
</feature>
<name>A0AB39VTX2_9GAMM</name>
<dbReference type="GO" id="GO:0045437">
    <property type="term" value="F:uridine nucleosidase activity"/>
    <property type="evidence" value="ECO:0007669"/>
    <property type="project" value="UniProtKB-ARBA"/>
</dbReference>
<evidence type="ECO:0000256" key="1">
    <source>
        <dbReference type="ARBA" id="ARBA00022801"/>
    </source>
</evidence>
<dbReference type="RefSeq" id="WP_369789661.1">
    <property type="nucleotide sequence ID" value="NZ_CP165628.1"/>
</dbReference>
<organism evidence="4">
    <name type="scientific">Rouxiella sp. WC2420</name>
    <dbReference type="NCBI Taxonomy" id="3234145"/>
    <lineage>
        <taxon>Bacteria</taxon>
        <taxon>Pseudomonadati</taxon>
        <taxon>Pseudomonadota</taxon>
        <taxon>Gammaproteobacteria</taxon>
        <taxon>Enterobacterales</taxon>
        <taxon>Yersiniaceae</taxon>
        <taxon>Rouxiella</taxon>
    </lineage>
</organism>